<dbReference type="Proteomes" id="UP000799118">
    <property type="component" value="Unassembled WGS sequence"/>
</dbReference>
<gene>
    <name evidence="2" type="ORF">BT96DRAFT_969937</name>
</gene>
<dbReference type="EMBL" id="ML769387">
    <property type="protein sequence ID" value="KAE9409534.1"/>
    <property type="molecule type" value="Genomic_DNA"/>
</dbReference>
<evidence type="ECO:0000313" key="3">
    <source>
        <dbReference type="Proteomes" id="UP000799118"/>
    </source>
</evidence>
<feature type="compositionally biased region" description="Low complexity" evidence="1">
    <location>
        <begin position="230"/>
        <end position="240"/>
    </location>
</feature>
<feature type="region of interest" description="Disordered" evidence="1">
    <location>
        <begin position="230"/>
        <end position="323"/>
    </location>
</feature>
<feature type="compositionally biased region" description="Polar residues" evidence="1">
    <location>
        <begin position="282"/>
        <end position="295"/>
    </location>
</feature>
<protein>
    <submittedName>
        <fullName evidence="2">Uncharacterized protein</fullName>
    </submittedName>
</protein>
<keyword evidence="3" id="KW-1185">Reference proteome</keyword>
<evidence type="ECO:0000313" key="2">
    <source>
        <dbReference type="EMBL" id="KAE9409534.1"/>
    </source>
</evidence>
<feature type="compositionally biased region" description="Pro residues" evidence="1">
    <location>
        <begin position="241"/>
        <end position="253"/>
    </location>
</feature>
<accession>A0A6A4IM44</accession>
<evidence type="ECO:0000256" key="1">
    <source>
        <dbReference type="SAM" id="MobiDB-lite"/>
    </source>
</evidence>
<reference evidence="2" key="1">
    <citation type="journal article" date="2019" name="Environ. Microbiol.">
        <title>Fungal ecological strategies reflected in gene transcription - a case study of two litter decomposers.</title>
        <authorList>
            <person name="Barbi F."/>
            <person name="Kohler A."/>
            <person name="Barry K."/>
            <person name="Baskaran P."/>
            <person name="Daum C."/>
            <person name="Fauchery L."/>
            <person name="Ihrmark K."/>
            <person name="Kuo A."/>
            <person name="LaButti K."/>
            <person name="Lipzen A."/>
            <person name="Morin E."/>
            <person name="Grigoriev I.V."/>
            <person name="Henrissat B."/>
            <person name="Lindahl B."/>
            <person name="Martin F."/>
        </authorList>
    </citation>
    <scope>NUCLEOTIDE SEQUENCE</scope>
    <source>
        <strain evidence="2">JB14</strain>
    </source>
</reference>
<dbReference type="OrthoDB" id="3237202at2759"/>
<name>A0A6A4IM44_9AGAR</name>
<sequence>MLTHRGFSAWIVVDGLAVTEEYLIAVNAQQNQVSCWIPASEGQRFSVHWSDAGGKVDTCSFITLDGITVPGRFLLGQGATYRSGVRTSKDTEAPFEFKKCQGGTNASPSSSISKESGMITLKIKRVDRVSPRPANICQDLTQAPQAQQQVSDLCTGFGVDHKAYEQSPYTWAIKAHDPTTSKDKKMIPTYVSFVFRYRSQEFLRAQGIMQPEAVPDTPPSSLPKLLSRAPVRRVASAPAGAAPPTPSPTPPLRTPKVESKPYITNPYPLHRPTVETRRTVSWRITTAPPGSSSQAALMFYEKQNVTNDTPRDDDSDSDYTPSQ</sequence>
<organism evidence="2 3">
    <name type="scientific">Gymnopus androsaceus JB14</name>
    <dbReference type="NCBI Taxonomy" id="1447944"/>
    <lineage>
        <taxon>Eukaryota</taxon>
        <taxon>Fungi</taxon>
        <taxon>Dikarya</taxon>
        <taxon>Basidiomycota</taxon>
        <taxon>Agaricomycotina</taxon>
        <taxon>Agaricomycetes</taxon>
        <taxon>Agaricomycetidae</taxon>
        <taxon>Agaricales</taxon>
        <taxon>Marasmiineae</taxon>
        <taxon>Omphalotaceae</taxon>
        <taxon>Gymnopus</taxon>
    </lineage>
</organism>
<proteinExistence type="predicted"/>
<dbReference type="AlphaFoldDB" id="A0A6A4IM44"/>